<keyword evidence="3" id="KW-0949">S-adenosyl-L-methionine</keyword>
<evidence type="ECO:0000256" key="3">
    <source>
        <dbReference type="ARBA" id="ARBA00022691"/>
    </source>
</evidence>
<organism evidence="4 5">
    <name type="scientific">Providencia rettgeri</name>
    <dbReference type="NCBI Taxonomy" id="587"/>
    <lineage>
        <taxon>Bacteria</taxon>
        <taxon>Pseudomonadati</taxon>
        <taxon>Pseudomonadota</taxon>
        <taxon>Gammaproteobacteria</taxon>
        <taxon>Enterobacterales</taxon>
        <taxon>Morganellaceae</taxon>
        <taxon>Providencia</taxon>
    </lineage>
</organism>
<sequence>MRFNTPLRYPGGKGKLTQYFKGIIDKNNLKGCHYAEPFAGGAGLALNLLAHQYVDHVYLNDINPAVYAFWHSVLHRNNELCSLIENTHVTMNEWHKQRDVMSKLDSSDLLELGFSAFFLNRTNRSGILLGGVIGGKKQEGDWKLDARFNKTNLIQRIKAIGNNGEKVSVYNLDALEFIDSVVKKLPEKSLTYIDPPYYVKGEGLYENHYVHDNHVAIANKITNEIKSPWVVSYDNVKEISDMYDGCKTLDYELTYSAQERKKGMELMFFSRDLITPKTSDPAKYKP</sequence>
<accession>A0AB35L797</accession>
<dbReference type="GO" id="GO:1904047">
    <property type="term" value="F:S-adenosyl-L-methionine binding"/>
    <property type="evidence" value="ECO:0007669"/>
    <property type="project" value="TreeGrafter"/>
</dbReference>
<dbReference type="InterPro" id="IPR012263">
    <property type="entry name" value="M_m6A_EcoRV"/>
</dbReference>
<evidence type="ECO:0000313" key="4">
    <source>
        <dbReference type="EMBL" id="MDH2304973.1"/>
    </source>
</evidence>
<name>A0AB35L797_PRORE</name>
<evidence type="ECO:0000256" key="1">
    <source>
        <dbReference type="ARBA" id="ARBA00022603"/>
    </source>
</evidence>
<dbReference type="GO" id="GO:0043565">
    <property type="term" value="F:sequence-specific DNA binding"/>
    <property type="evidence" value="ECO:0007669"/>
    <property type="project" value="TreeGrafter"/>
</dbReference>
<dbReference type="EMBL" id="JARVQW010000002">
    <property type="protein sequence ID" value="MDH2304973.1"/>
    <property type="molecule type" value="Genomic_DNA"/>
</dbReference>
<dbReference type="InterPro" id="IPR012327">
    <property type="entry name" value="MeTrfase_D12"/>
</dbReference>
<proteinExistence type="predicted"/>
<dbReference type="Gene3D" id="3.40.50.150">
    <property type="entry name" value="Vaccinia Virus protein VP39"/>
    <property type="match status" value="2"/>
</dbReference>
<dbReference type="PRINTS" id="PR00505">
    <property type="entry name" value="D12N6MTFRASE"/>
</dbReference>
<reference evidence="4" key="1">
    <citation type="submission" date="2023-04" db="EMBL/GenBank/DDBJ databases">
        <authorList>
            <person name="Li W."/>
        </authorList>
    </citation>
    <scope>NUCLEOTIDE SEQUENCE</scope>
    <source>
        <strain evidence="4">QITACRE101</strain>
    </source>
</reference>
<protein>
    <submittedName>
        <fullName evidence="4">DNA adenine methylase</fullName>
    </submittedName>
</protein>
<evidence type="ECO:0000256" key="2">
    <source>
        <dbReference type="ARBA" id="ARBA00022679"/>
    </source>
</evidence>
<dbReference type="GO" id="GO:0009307">
    <property type="term" value="P:DNA restriction-modification system"/>
    <property type="evidence" value="ECO:0007669"/>
    <property type="project" value="InterPro"/>
</dbReference>
<comment type="caution">
    <text evidence="4">The sequence shown here is derived from an EMBL/GenBank/DDBJ whole genome shotgun (WGS) entry which is preliminary data.</text>
</comment>
<dbReference type="PANTHER" id="PTHR30481:SF2">
    <property type="entry name" value="SITE-SPECIFIC DNA-METHYLTRANSFERASE (ADENINE-SPECIFIC)"/>
    <property type="match status" value="1"/>
</dbReference>
<dbReference type="AlphaFoldDB" id="A0AB35L797"/>
<dbReference type="RefSeq" id="WP_279776546.1">
    <property type="nucleotide sequence ID" value="NZ_JARVQW010000002.1"/>
</dbReference>
<dbReference type="Proteomes" id="UP001162044">
    <property type="component" value="Unassembled WGS sequence"/>
</dbReference>
<dbReference type="Pfam" id="PF02086">
    <property type="entry name" value="MethyltransfD12"/>
    <property type="match status" value="1"/>
</dbReference>
<dbReference type="PIRSF" id="PIRSF000398">
    <property type="entry name" value="M_m6A_EcoRV"/>
    <property type="match status" value="1"/>
</dbReference>
<dbReference type="InterPro" id="IPR029063">
    <property type="entry name" value="SAM-dependent_MTases_sf"/>
</dbReference>
<dbReference type="GO" id="GO:0032259">
    <property type="term" value="P:methylation"/>
    <property type="evidence" value="ECO:0007669"/>
    <property type="project" value="UniProtKB-KW"/>
</dbReference>
<dbReference type="GO" id="GO:0009007">
    <property type="term" value="F:site-specific DNA-methyltransferase (adenine-specific) activity"/>
    <property type="evidence" value="ECO:0007669"/>
    <property type="project" value="UniProtKB-EC"/>
</dbReference>
<dbReference type="PANTHER" id="PTHR30481">
    <property type="entry name" value="DNA ADENINE METHYLASE"/>
    <property type="match status" value="1"/>
</dbReference>
<keyword evidence="2" id="KW-0808">Transferase</keyword>
<dbReference type="GO" id="GO:0006298">
    <property type="term" value="P:mismatch repair"/>
    <property type="evidence" value="ECO:0007669"/>
    <property type="project" value="TreeGrafter"/>
</dbReference>
<evidence type="ECO:0000313" key="5">
    <source>
        <dbReference type="Proteomes" id="UP001162044"/>
    </source>
</evidence>
<reference evidence="4" key="2">
    <citation type="submission" date="2023-10" db="EMBL/GenBank/DDBJ databases">
        <title>Analysis of Resistance Genes of Carbapenem-resistant Providencia rettgeri.</title>
        <authorList>
            <person name="Liu M."/>
        </authorList>
    </citation>
    <scope>NUCLEOTIDE SEQUENCE</scope>
    <source>
        <strain evidence="4">QITACRE101</strain>
    </source>
</reference>
<gene>
    <name evidence="4" type="ORF">QDQ51_06010</name>
</gene>
<keyword evidence="1 4" id="KW-0489">Methyltransferase</keyword>
<dbReference type="SUPFAM" id="SSF53335">
    <property type="entry name" value="S-adenosyl-L-methionine-dependent methyltransferases"/>
    <property type="match status" value="1"/>
</dbReference>